<evidence type="ECO:0000313" key="3">
    <source>
        <dbReference type="EMBL" id="CAD6340350.1"/>
    </source>
</evidence>
<dbReference type="InterPro" id="IPR022059">
    <property type="entry name" value="DUF3615"/>
</dbReference>
<dbReference type="AlphaFoldDB" id="A0A811SCE7"/>
<dbReference type="Pfam" id="PF20235">
    <property type="entry name" value="PIR2-like_helical"/>
    <property type="match status" value="1"/>
</dbReference>
<protein>
    <submittedName>
        <fullName evidence="3">Uncharacterized protein</fullName>
    </submittedName>
</protein>
<organism evidence="3 4">
    <name type="scientific">Miscanthus lutarioriparius</name>
    <dbReference type="NCBI Taxonomy" id="422564"/>
    <lineage>
        <taxon>Eukaryota</taxon>
        <taxon>Viridiplantae</taxon>
        <taxon>Streptophyta</taxon>
        <taxon>Embryophyta</taxon>
        <taxon>Tracheophyta</taxon>
        <taxon>Spermatophyta</taxon>
        <taxon>Magnoliopsida</taxon>
        <taxon>Liliopsida</taxon>
        <taxon>Poales</taxon>
        <taxon>Poaceae</taxon>
        <taxon>PACMAD clade</taxon>
        <taxon>Panicoideae</taxon>
        <taxon>Andropogonodae</taxon>
        <taxon>Andropogoneae</taxon>
        <taxon>Saccharinae</taxon>
        <taxon>Miscanthus</taxon>
    </lineage>
</organism>
<dbReference type="Proteomes" id="UP000604825">
    <property type="component" value="Unassembled WGS sequence"/>
</dbReference>
<gene>
    <name evidence="3" type="ORF">NCGR_LOCUS64448</name>
</gene>
<dbReference type="EMBL" id="CAJGYO010000019">
    <property type="protein sequence ID" value="CAD6340350.1"/>
    <property type="molecule type" value="Genomic_DNA"/>
</dbReference>
<dbReference type="PANTHER" id="PTHR33120">
    <property type="entry name" value="EXPRESSED PROTEIN-RELATED"/>
    <property type="match status" value="1"/>
</dbReference>
<dbReference type="PANTHER" id="PTHR33120:SF57">
    <property type="entry name" value="PIR2-LIKE HELICAL DOMAIN-CONTAINING PROTEIN"/>
    <property type="match status" value="1"/>
</dbReference>
<name>A0A811SCE7_9POAL</name>
<evidence type="ECO:0000259" key="2">
    <source>
        <dbReference type="Pfam" id="PF20235"/>
    </source>
</evidence>
<dbReference type="OrthoDB" id="688473at2759"/>
<dbReference type="Pfam" id="PF12274">
    <property type="entry name" value="DUF3615"/>
    <property type="match status" value="1"/>
</dbReference>
<dbReference type="InterPro" id="IPR046527">
    <property type="entry name" value="PIR2-like_helical"/>
</dbReference>
<proteinExistence type="predicted"/>
<feature type="domain" description="DUF3615" evidence="1">
    <location>
        <begin position="343"/>
        <end position="436"/>
    </location>
</feature>
<sequence length="540" mass="59125">MAQRSLDGLTAFLTCVFPYLPDAETRKYLDAAGADPLVASLLIIRRRNMQFDYSSQTTKAAVVVALRCAAVAAKHPDPQRFVRGWKFVSPIVEVLVSPPAVEALSPVSISTHKANMQDTFFFSCTGGNQVCGDNCIRPSSSAESCSWAATAMVHWILSPIIINTIWYEEHFPPSKQFEVSMISTQLLWRIVARSLYGLISFLCTAHRGITPDQAIESLLVTDVHLLAAYDERSAWPTSTTCLSDDSPTLSLPVSATAAGTAAFHCSPLAQSEFLISQRFVGYPPSSEDISAVCMVLESRSSSSGTHQQQNIALTKVKKRVYANMCQCSDSFWGQHDRVTSMVRDALDKLNKTAVEGQLFELHIIFGVNEFVSGPVSSTDGKIGKYNPWSHDKYFHSHLNFLAVCKDRPFDSPTLFFAECGKDGDDTCWCVPVIPQKHESASWDGVKVGEGVGDTEGTVTDGVKVGEGVGDTAGGDFVLAVVGVGGGDREDREFYNNDEIIEYNGIYVHWVHDVSDEAIYLNFCPDDDDGGGDEADWIDIY</sequence>
<keyword evidence="4" id="KW-1185">Reference proteome</keyword>
<evidence type="ECO:0000259" key="1">
    <source>
        <dbReference type="Pfam" id="PF12274"/>
    </source>
</evidence>
<comment type="caution">
    <text evidence="3">The sequence shown here is derived from an EMBL/GenBank/DDBJ whole genome shotgun (WGS) entry which is preliminary data.</text>
</comment>
<reference evidence="3" key="1">
    <citation type="submission" date="2020-10" db="EMBL/GenBank/DDBJ databases">
        <authorList>
            <person name="Han B."/>
            <person name="Lu T."/>
            <person name="Zhao Q."/>
            <person name="Huang X."/>
            <person name="Zhao Y."/>
        </authorList>
    </citation>
    <scope>NUCLEOTIDE SEQUENCE</scope>
</reference>
<evidence type="ECO:0000313" key="4">
    <source>
        <dbReference type="Proteomes" id="UP000604825"/>
    </source>
</evidence>
<feature type="domain" description="PIR2-like helical" evidence="2">
    <location>
        <begin position="157"/>
        <end position="229"/>
    </location>
</feature>
<accession>A0A811SCE7</accession>